<dbReference type="InterPro" id="IPR045518">
    <property type="entry name" value="2EXR"/>
</dbReference>
<feature type="domain" description="2EXR" evidence="1">
    <location>
        <begin position="11"/>
        <end position="108"/>
    </location>
</feature>
<reference evidence="3" key="1">
    <citation type="submission" date="2019-06" db="EMBL/GenBank/DDBJ databases">
        <title>Draft genome sequence of the griseofulvin-producing fungus Xylaria cubensis strain G536.</title>
        <authorList>
            <person name="Mead M.E."/>
            <person name="Raja H.A."/>
            <person name="Steenwyk J.L."/>
            <person name="Knowles S.L."/>
            <person name="Oberlies N.H."/>
            <person name="Rokas A."/>
        </authorList>
    </citation>
    <scope>NUCLEOTIDE SEQUENCE [LARGE SCALE GENOMIC DNA]</scope>
    <source>
        <strain evidence="3">G536</strain>
    </source>
</reference>
<dbReference type="Pfam" id="PF20150">
    <property type="entry name" value="2EXR"/>
    <property type="match status" value="1"/>
</dbReference>
<name>A0A553HVR1_9PEZI</name>
<proteinExistence type="predicted"/>
<accession>A0A553HVR1</accession>
<dbReference type="AlphaFoldDB" id="A0A553HVR1"/>
<evidence type="ECO:0000313" key="3">
    <source>
        <dbReference type="Proteomes" id="UP000319160"/>
    </source>
</evidence>
<comment type="caution">
    <text evidence="2">The sequence shown here is derived from an EMBL/GenBank/DDBJ whole genome shotgun (WGS) entry which is preliminary data.</text>
</comment>
<dbReference type="STRING" id="2512241.A0A553HVR1"/>
<dbReference type="EMBL" id="VFLP01000040">
    <property type="protein sequence ID" value="TRX92033.1"/>
    <property type="molecule type" value="Genomic_DNA"/>
</dbReference>
<keyword evidence="3" id="KW-1185">Reference proteome</keyword>
<evidence type="ECO:0000313" key="2">
    <source>
        <dbReference type="EMBL" id="TRX92033.1"/>
    </source>
</evidence>
<sequence>MADLPAPLTSFPQFTRLPRELRDVIWRLCLPPRCLGIHYWGIPYWRWGLPNDDLPDRNKLYIELELPVSLPLISRVCRESRREAVRCFKYNGEGYNDCPRNPVLYDDPKPREQTRGRLWFDENSMIYIDAPPWTRLSASPWPNNNNNGDNIDDREIAPELQELLSNPNAPLCIEYNLRNNGWPVRKGAKHFCKEEFVEWALKYIAKRKECTVVIGFTHLSMTYQEACESGLFGLFAESDVVHINVNDDIQNRRLEAVEKFGKMETWKSGSLRDYIRGPDVREDMSRFLEAIWLLWLKKEKLLPRNLESIDLPLSTQATLSVKRLPKFNFVIAVHLEMDDHWTEFGSFDMGRLRIAN</sequence>
<evidence type="ECO:0000259" key="1">
    <source>
        <dbReference type="Pfam" id="PF20150"/>
    </source>
</evidence>
<protein>
    <recommendedName>
        <fullName evidence="1">2EXR domain-containing protein</fullName>
    </recommendedName>
</protein>
<gene>
    <name evidence="2" type="ORF">FHL15_007130</name>
</gene>
<dbReference type="OrthoDB" id="3540486at2759"/>
<organism evidence="2 3">
    <name type="scientific">Xylaria flabelliformis</name>
    <dbReference type="NCBI Taxonomy" id="2512241"/>
    <lineage>
        <taxon>Eukaryota</taxon>
        <taxon>Fungi</taxon>
        <taxon>Dikarya</taxon>
        <taxon>Ascomycota</taxon>
        <taxon>Pezizomycotina</taxon>
        <taxon>Sordariomycetes</taxon>
        <taxon>Xylariomycetidae</taxon>
        <taxon>Xylariales</taxon>
        <taxon>Xylariaceae</taxon>
        <taxon>Xylaria</taxon>
    </lineage>
</organism>
<dbReference type="Proteomes" id="UP000319160">
    <property type="component" value="Unassembled WGS sequence"/>
</dbReference>